<dbReference type="HOGENOM" id="CLU_646920_0_0_5"/>
<dbReference type="EMBL" id="ADVL01000111">
    <property type="protein sequence ID" value="EFH13160.1"/>
    <property type="molecule type" value="Genomic_DNA"/>
</dbReference>
<comment type="caution">
    <text evidence="3">The sequence shown here is derived from an EMBL/GenBank/DDBJ whole genome shotgun (WGS) entry which is preliminary data.</text>
</comment>
<dbReference type="PANTHER" id="PTHR39639:SF1">
    <property type="entry name" value="DUF262 DOMAIN-CONTAINING PROTEIN"/>
    <property type="match status" value="1"/>
</dbReference>
<evidence type="ECO:0000313" key="4">
    <source>
        <dbReference type="Proteomes" id="UP000005324"/>
    </source>
</evidence>
<feature type="region of interest" description="Disordered" evidence="1">
    <location>
        <begin position="1"/>
        <end position="22"/>
    </location>
</feature>
<accession>D5RHR7</accession>
<keyword evidence="4" id="KW-1185">Reference proteome</keyword>
<dbReference type="OrthoDB" id="9787127at2"/>
<dbReference type="PANTHER" id="PTHR39639">
    <property type="entry name" value="CHROMOSOME 16, WHOLE GENOME SHOTGUN SEQUENCE"/>
    <property type="match status" value="1"/>
</dbReference>
<protein>
    <recommendedName>
        <fullName evidence="2">GmrSD restriction endonucleases N-terminal domain-containing protein</fullName>
    </recommendedName>
</protein>
<feature type="domain" description="GmrSD restriction endonucleases N-terminal" evidence="2">
    <location>
        <begin position="27"/>
        <end position="178"/>
    </location>
</feature>
<name>D5RHR7_9PROT</name>
<evidence type="ECO:0000259" key="2">
    <source>
        <dbReference type="Pfam" id="PF03235"/>
    </source>
</evidence>
<evidence type="ECO:0000313" key="3">
    <source>
        <dbReference type="EMBL" id="EFH13160.1"/>
    </source>
</evidence>
<gene>
    <name evidence="3" type="ORF">HMPREF0731_0627</name>
</gene>
<evidence type="ECO:0000256" key="1">
    <source>
        <dbReference type="SAM" id="MobiDB-lite"/>
    </source>
</evidence>
<proteinExistence type="predicted"/>
<organism evidence="3 4">
    <name type="scientific">Pseudoroseomonas cervicalis ATCC 49957</name>
    <dbReference type="NCBI Taxonomy" id="525371"/>
    <lineage>
        <taxon>Bacteria</taxon>
        <taxon>Pseudomonadati</taxon>
        <taxon>Pseudomonadota</taxon>
        <taxon>Alphaproteobacteria</taxon>
        <taxon>Acetobacterales</taxon>
        <taxon>Roseomonadaceae</taxon>
        <taxon>Roseomonas</taxon>
    </lineage>
</organism>
<reference evidence="3 4" key="1">
    <citation type="submission" date="2010-04" db="EMBL/GenBank/DDBJ databases">
        <authorList>
            <person name="Qin X."/>
            <person name="Bachman B."/>
            <person name="Battles P."/>
            <person name="Bell A."/>
            <person name="Bess C."/>
            <person name="Bickham C."/>
            <person name="Chaboub L."/>
            <person name="Chen D."/>
            <person name="Coyle M."/>
            <person name="Deiros D.R."/>
            <person name="Dinh H."/>
            <person name="Forbes L."/>
            <person name="Fowler G."/>
            <person name="Francisco L."/>
            <person name="Fu Q."/>
            <person name="Gubbala S."/>
            <person name="Hale W."/>
            <person name="Han Y."/>
            <person name="Hemphill L."/>
            <person name="Highlander S.K."/>
            <person name="Hirani K."/>
            <person name="Hogues M."/>
            <person name="Jackson L."/>
            <person name="Jakkamsetti A."/>
            <person name="Javaid M."/>
            <person name="Jiang H."/>
            <person name="Korchina V."/>
            <person name="Kovar C."/>
            <person name="Lara F."/>
            <person name="Lee S."/>
            <person name="Mata R."/>
            <person name="Mathew T."/>
            <person name="Moen C."/>
            <person name="Morales K."/>
            <person name="Munidasa M."/>
            <person name="Nazareth L."/>
            <person name="Ngo R."/>
            <person name="Nguyen L."/>
            <person name="Okwuonu G."/>
            <person name="Ongeri F."/>
            <person name="Patil S."/>
            <person name="Petrosino J."/>
            <person name="Pham C."/>
            <person name="Pham P."/>
            <person name="Pu L.-L."/>
            <person name="Puazo M."/>
            <person name="Raj R."/>
            <person name="Reid J."/>
            <person name="Rouhana J."/>
            <person name="Saada N."/>
            <person name="Shang Y."/>
            <person name="Simmons D."/>
            <person name="Thornton R."/>
            <person name="Warren J."/>
            <person name="Weissenberger G."/>
            <person name="Zhang J."/>
            <person name="Zhang L."/>
            <person name="Zhou C."/>
            <person name="Zhu D."/>
            <person name="Muzny D."/>
            <person name="Worley K."/>
            <person name="Gibbs R."/>
        </authorList>
    </citation>
    <scope>NUCLEOTIDE SEQUENCE [LARGE SCALE GENOMIC DNA]</scope>
    <source>
        <strain evidence="3 4">ATCC 49957</strain>
    </source>
</reference>
<dbReference type="AlphaFoldDB" id="D5RHR7"/>
<sequence length="410" mass="47408">MSVTVEQDEQSIPLVRDPTRSQNESVETVLNRMKEERVFIPDYQRDSGQWSLEKKSLFIESILNNLTVPAFFFSESGVGKSEVVDGQQRLTTLQEFSQDKFRLCKAEDVNYLVPASIEYAGKTHSELAKDLRSIFYDYPLTIIYLPRSMNLSAKLEVFRRINEGGTPLTGQDIRLAYYSQSKAVNFIRLAGIYDSDSESAKRMIARVASMGLKNPWDRDPDAKECWKDWWEEKDRTKGQTPSHMFLWFLTAICRDELDSILKNTSYLKIAFRGTIEEALDVFCAHLQYQEQETKTPQILPYCHQIDDVLFGNFCYWIKIVLNEKIPNLSIEKYRQLSLVIAALTELELTRDDLNDDHWIQISRFIQNPREAGRHLLGTEGYPEPKGRWTGKKGQKTQCDKAVEAIKKIVS</sequence>
<dbReference type="InterPro" id="IPR004919">
    <property type="entry name" value="GmrSD_N"/>
</dbReference>
<dbReference type="Proteomes" id="UP000005324">
    <property type="component" value="Unassembled WGS sequence"/>
</dbReference>
<dbReference type="Pfam" id="PF03235">
    <property type="entry name" value="GmrSD_N"/>
    <property type="match status" value="1"/>
</dbReference>
<dbReference type="RefSeq" id="WP_007003686.1">
    <property type="nucleotide sequence ID" value="NZ_GG770778.1"/>
</dbReference>